<gene>
    <name evidence="1" type="ORF">ENSA7_72370</name>
</gene>
<dbReference type="Proteomes" id="UP000238823">
    <property type="component" value="Unassembled WGS sequence"/>
</dbReference>
<organism evidence="1 2">
    <name type="scientific">Enhygromyxa salina</name>
    <dbReference type="NCBI Taxonomy" id="215803"/>
    <lineage>
        <taxon>Bacteria</taxon>
        <taxon>Pseudomonadati</taxon>
        <taxon>Myxococcota</taxon>
        <taxon>Polyangia</taxon>
        <taxon>Nannocystales</taxon>
        <taxon>Nannocystaceae</taxon>
        <taxon>Enhygromyxa</taxon>
    </lineage>
</organism>
<sequence>MGIDDCMNGDVIYYRSVAGIYSYGVNDSAITPVLLANPGSDGSEVNIHYKGIIIAEDVMYVNGLESGSGSTGSDGPIYRVQL</sequence>
<dbReference type="AlphaFoldDB" id="A0A2S9XU95"/>
<evidence type="ECO:0000313" key="2">
    <source>
        <dbReference type="Proteomes" id="UP000238823"/>
    </source>
</evidence>
<comment type="caution">
    <text evidence="1">The sequence shown here is derived from an EMBL/GenBank/DDBJ whole genome shotgun (WGS) entry which is preliminary data.</text>
</comment>
<dbReference type="OrthoDB" id="5506802at2"/>
<reference evidence="1 2" key="1">
    <citation type="submission" date="2018-03" db="EMBL/GenBank/DDBJ databases">
        <title>Draft Genome Sequences of the Obligatory Marine Myxobacteria Enhygromyxa salina SWB007.</title>
        <authorList>
            <person name="Poehlein A."/>
            <person name="Moghaddam J.A."/>
            <person name="Harms H."/>
            <person name="Alanjari M."/>
            <person name="Koenig G.M."/>
            <person name="Daniel R."/>
            <person name="Schaeberle T.F."/>
        </authorList>
    </citation>
    <scope>NUCLEOTIDE SEQUENCE [LARGE SCALE GENOMIC DNA]</scope>
    <source>
        <strain evidence="1 2">SWB007</strain>
    </source>
</reference>
<dbReference type="EMBL" id="PVNL01000135">
    <property type="protein sequence ID" value="PRP96422.1"/>
    <property type="molecule type" value="Genomic_DNA"/>
</dbReference>
<accession>A0A2S9XU95</accession>
<proteinExistence type="predicted"/>
<dbReference type="RefSeq" id="WP_146158552.1">
    <property type="nucleotide sequence ID" value="NZ_PVNL01000135.1"/>
</dbReference>
<name>A0A2S9XU95_9BACT</name>
<protein>
    <submittedName>
        <fullName evidence="1">Uncharacterized protein</fullName>
    </submittedName>
</protein>
<evidence type="ECO:0000313" key="1">
    <source>
        <dbReference type="EMBL" id="PRP96422.1"/>
    </source>
</evidence>